<evidence type="ECO:0000313" key="2">
    <source>
        <dbReference type="EMBL" id="TFY78229.1"/>
    </source>
</evidence>
<sequence length="555" mass="61827">MTFEGDALFTKIYEDWLEDYRDRGIRLSDVKLRAAYTRAVYHAQPAEFQHGLREERDEAYEKDMEAYRQQLEAADEEKTPEYYDRVLSKTAYYLYPFAEHLQQIFGMCVSILLTGPIGANKGAIGMKSVHVGTTSNARSLKWMDDDSFGFEAMEASYCRFGSHCFTKEECAACIVPTITAASEADVTFAPTSSHIAGLPSRRPPYVRQPFVWDGNEMSRDLDELAWGMLEDKRQSEWDGVDDSPGLQATSVTRTRAGCEPSDSMSDNPFAGMHSTPKTPARTRPSGVLAAAHVPTWPSFHATLSRCILFACAVGATEGTGEAPIHVATSIRLMASDKTASQCPRNDASGLHDDLRTWPDKMQELFRLFTHDKDWGAGWTACVNEWVAVQRIDEFQVAAKSTNKVGEFSSKVRPSLIGTWISHKRLPKDREITDVVDYSAKWWRWWGVCQPEECSMDNKGRPGPPAEGLDWSCMDVTTSCGLVLIMVSLSFWGAQIFDSGGATSCQMRDWSDAVSQVTTALAAIRQWKNSGMGESGKRTITAQPSSSSRPVKRRKA</sequence>
<dbReference type="OrthoDB" id="3052722at2759"/>
<feature type="region of interest" description="Disordered" evidence="1">
    <location>
        <begin position="235"/>
        <end position="283"/>
    </location>
</feature>
<gene>
    <name evidence="2" type="ORF">EWM64_g5788</name>
</gene>
<accession>A0A4Y9ZXJ4</accession>
<dbReference type="Proteomes" id="UP000298061">
    <property type="component" value="Unassembled WGS sequence"/>
</dbReference>
<name>A0A4Y9ZXJ4_9AGAM</name>
<organism evidence="2 3">
    <name type="scientific">Hericium alpestre</name>
    <dbReference type="NCBI Taxonomy" id="135208"/>
    <lineage>
        <taxon>Eukaryota</taxon>
        <taxon>Fungi</taxon>
        <taxon>Dikarya</taxon>
        <taxon>Basidiomycota</taxon>
        <taxon>Agaricomycotina</taxon>
        <taxon>Agaricomycetes</taxon>
        <taxon>Russulales</taxon>
        <taxon>Hericiaceae</taxon>
        <taxon>Hericium</taxon>
    </lineage>
</organism>
<keyword evidence="3" id="KW-1185">Reference proteome</keyword>
<comment type="caution">
    <text evidence="2">The sequence shown here is derived from an EMBL/GenBank/DDBJ whole genome shotgun (WGS) entry which is preliminary data.</text>
</comment>
<evidence type="ECO:0000313" key="3">
    <source>
        <dbReference type="Proteomes" id="UP000298061"/>
    </source>
</evidence>
<feature type="region of interest" description="Disordered" evidence="1">
    <location>
        <begin position="531"/>
        <end position="555"/>
    </location>
</feature>
<evidence type="ECO:0000256" key="1">
    <source>
        <dbReference type="SAM" id="MobiDB-lite"/>
    </source>
</evidence>
<dbReference type="AlphaFoldDB" id="A0A4Y9ZXJ4"/>
<proteinExistence type="predicted"/>
<protein>
    <submittedName>
        <fullName evidence="2">Uncharacterized protein</fullName>
    </submittedName>
</protein>
<dbReference type="EMBL" id="SFCI01000724">
    <property type="protein sequence ID" value="TFY78229.1"/>
    <property type="molecule type" value="Genomic_DNA"/>
</dbReference>
<reference evidence="2 3" key="1">
    <citation type="submission" date="2019-02" db="EMBL/GenBank/DDBJ databases">
        <title>Genome sequencing of the rare red list fungi Hericium alpestre (H. flagellum).</title>
        <authorList>
            <person name="Buettner E."/>
            <person name="Kellner H."/>
        </authorList>
    </citation>
    <scope>NUCLEOTIDE SEQUENCE [LARGE SCALE GENOMIC DNA]</scope>
    <source>
        <strain evidence="2 3">DSM 108284</strain>
    </source>
</reference>